<dbReference type="Pfam" id="PF01435">
    <property type="entry name" value="Peptidase_M48"/>
    <property type="match status" value="1"/>
</dbReference>
<evidence type="ECO:0000256" key="2">
    <source>
        <dbReference type="ARBA" id="ARBA00022723"/>
    </source>
</evidence>
<reference evidence="10" key="1">
    <citation type="submission" date="2020-04" db="EMBL/GenBank/DDBJ databases">
        <title>Analysis of mating type loci in Filobasidium floriforme.</title>
        <authorList>
            <person name="Nowrousian M."/>
        </authorList>
    </citation>
    <scope>NUCLEOTIDE SEQUENCE</scope>
    <source>
        <strain evidence="10">CBS 6242</strain>
    </source>
</reference>
<evidence type="ECO:0000313" key="11">
    <source>
        <dbReference type="Proteomes" id="UP000812966"/>
    </source>
</evidence>
<dbReference type="InterPro" id="IPR051156">
    <property type="entry name" value="Mito/Outer_Membr_Metalloprot"/>
</dbReference>
<accession>A0A8K0JNP6</accession>
<keyword evidence="11" id="KW-1185">Reference proteome</keyword>
<evidence type="ECO:0000256" key="3">
    <source>
        <dbReference type="ARBA" id="ARBA00022801"/>
    </source>
</evidence>
<dbReference type="InterPro" id="IPR001915">
    <property type="entry name" value="Peptidase_M48"/>
</dbReference>
<organism evidence="10 11">
    <name type="scientific">Filobasidium floriforme</name>
    <dbReference type="NCBI Taxonomy" id="5210"/>
    <lineage>
        <taxon>Eukaryota</taxon>
        <taxon>Fungi</taxon>
        <taxon>Dikarya</taxon>
        <taxon>Basidiomycota</taxon>
        <taxon>Agaricomycotina</taxon>
        <taxon>Tremellomycetes</taxon>
        <taxon>Filobasidiales</taxon>
        <taxon>Filobasidiaceae</taxon>
        <taxon>Filobasidium</taxon>
    </lineage>
</organism>
<keyword evidence="2" id="KW-0479">Metal-binding</keyword>
<evidence type="ECO:0000259" key="9">
    <source>
        <dbReference type="Pfam" id="PF01435"/>
    </source>
</evidence>
<feature type="region of interest" description="Disordered" evidence="7">
    <location>
        <begin position="51"/>
        <end position="76"/>
    </location>
</feature>
<evidence type="ECO:0000256" key="1">
    <source>
        <dbReference type="ARBA" id="ARBA00022670"/>
    </source>
</evidence>
<evidence type="ECO:0000256" key="6">
    <source>
        <dbReference type="RuleBase" id="RU003983"/>
    </source>
</evidence>
<keyword evidence="1 6" id="KW-0645">Protease</keyword>
<keyword evidence="8" id="KW-0812">Transmembrane</keyword>
<name>A0A8K0JNP6_9TREE</name>
<dbReference type="PANTHER" id="PTHR22726">
    <property type="entry name" value="METALLOENDOPEPTIDASE OMA1"/>
    <property type="match status" value="1"/>
</dbReference>
<dbReference type="GO" id="GO:0006515">
    <property type="term" value="P:protein quality control for misfolded or incompletely synthesized proteins"/>
    <property type="evidence" value="ECO:0007669"/>
    <property type="project" value="TreeGrafter"/>
</dbReference>
<dbReference type="CDD" id="cd07331">
    <property type="entry name" value="M48C_Oma1_like"/>
    <property type="match status" value="1"/>
</dbReference>
<comment type="similarity">
    <text evidence="6">Belongs to the peptidase M48 family.</text>
</comment>
<evidence type="ECO:0000256" key="7">
    <source>
        <dbReference type="SAM" id="MobiDB-lite"/>
    </source>
</evidence>
<feature type="compositionally biased region" description="Gly residues" evidence="7">
    <location>
        <begin position="63"/>
        <end position="72"/>
    </location>
</feature>
<proteinExistence type="inferred from homology"/>
<feature type="domain" description="Peptidase M48" evidence="9">
    <location>
        <begin position="212"/>
        <end position="380"/>
    </location>
</feature>
<sequence>MNSLSQITRTGIRCTSFRSPISAVASRTTIARSNPRLLSTTRNVRAQYERFGFENARPSGSAGPSGNGGKRPGGNQHPVILALRRRLGDRGIVLYGVGLTGCGIYYVAHLERVPETGRLRFIDTSPETETAMGLEAQKEILQQYQGALLSPSHPTTKRVREIARRIVESNMLGHMKESHSMNLSNINLGSIFGGDQSEEGLFGSGSGGQERLNSAGNKDVEWEVYVIKDAQKNAFVLPGGKIFFFEGILPVCKNDDGVASVMGHEIAHQVARHSAERQSSIKVFFVMAYVLEALGVDFGLARGLITFLMQLPNSRQSESEADRIGIRLMAKGCYDPREAPRMWERMSQSESSGGLRGAISTDFMSTHPANSKRIKQLNEWMHEALDIRAATSCGDTPSQFEAFREKVPLGSTERIWA</sequence>
<dbReference type="PANTHER" id="PTHR22726:SF1">
    <property type="entry name" value="METALLOENDOPEPTIDASE OMA1, MITOCHONDRIAL"/>
    <property type="match status" value="1"/>
</dbReference>
<keyword evidence="8" id="KW-1133">Transmembrane helix</keyword>
<evidence type="ECO:0000313" key="10">
    <source>
        <dbReference type="EMBL" id="KAG7561987.1"/>
    </source>
</evidence>
<comment type="caution">
    <text evidence="10">The sequence shown here is derived from an EMBL/GenBank/DDBJ whole genome shotgun (WGS) entry which is preliminary data.</text>
</comment>
<dbReference type="EMBL" id="JABELV010000041">
    <property type="protein sequence ID" value="KAG7561987.1"/>
    <property type="molecule type" value="Genomic_DNA"/>
</dbReference>
<dbReference type="GO" id="GO:0046872">
    <property type="term" value="F:metal ion binding"/>
    <property type="evidence" value="ECO:0007669"/>
    <property type="project" value="UniProtKB-KW"/>
</dbReference>
<keyword evidence="5 6" id="KW-0482">Metalloprotease</keyword>
<dbReference type="AlphaFoldDB" id="A0A8K0JNP6"/>
<feature type="transmembrane region" description="Helical" evidence="8">
    <location>
        <begin position="92"/>
        <end position="108"/>
    </location>
</feature>
<evidence type="ECO:0000256" key="5">
    <source>
        <dbReference type="ARBA" id="ARBA00023049"/>
    </source>
</evidence>
<evidence type="ECO:0000256" key="8">
    <source>
        <dbReference type="SAM" id="Phobius"/>
    </source>
</evidence>
<dbReference type="Gene3D" id="3.30.2010.10">
    <property type="entry name" value="Metalloproteases ('zincins'), catalytic domain"/>
    <property type="match status" value="1"/>
</dbReference>
<keyword evidence="8" id="KW-0472">Membrane</keyword>
<dbReference type="GO" id="GO:0004222">
    <property type="term" value="F:metalloendopeptidase activity"/>
    <property type="evidence" value="ECO:0007669"/>
    <property type="project" value="InterPro"/>
</dbReference>
<dbReference type="GO" id="GO:0034982">
    <property type="term" value="P:mitochondrial protein processing"/>
    <property type="evidence" value="ECO:0007669"/>
    <property type="project" value="TreeGrafter"/>
</dbReference>
<gene>
    <name evidence="10" type="ORF">FFLO_02542</name>
</gene>
<keyword evidence="3 6" id="KW-0378">Hydrolase</keyword>
<protein>
    <recommendedName>
        <fullName evidence="9">Peptidase M48 domain-containing protein</fullName>
    </recommendedName>
</protein>
<keyword evidence="4 6" id="KW-0862">Zinc</keyword>
<evidence type="ECO:0000256" key="4">
    <source>
        <dbReference type="ARBA" id="ARBA00022833"/>
    </source>
</evidence>
<dbReference type="GO" id="GO:0005743">
    <property type="term" value="C:mitochondrial inner membrane"/>
    <property type="evidence" value="ECO:0007669"/>
    <property type="project" value="TreeGrafter"/>
</dbReference>
<comment type="cofactor">
    <cofactor evidence="6">
        <name>Zn(2+)</name>
        <dbReference type="ChEBI" id="CHEBI:29105"/>
    </cofactor>
    <text evidence="6">Binds 1 zinc ion per subunit.</text>
</comment>
<dbReference type="Proteomes" id="UP000812966">
    <property type="component" value="Unassembled WGS sequence"/>
</dbReference>